<keyword evidence="4" id="KW-1003">Cell membrane</keyword>
<keyword evidence="15" id="KW-1185">Reference proteome</keyword>
<protein>
    <recommendedName>
        <fullName evidence="13">C2 domain-containing protein</fullName>
    </recommendedName>
</protein>
<accession>A0AAN7M9E3</accession>
<evidence type="ECO:0000256" key="11">
    <source>
        <dbReference type="ARBA" id="ARBA00024037"/>
    </source>
</evidence>
<evidence type="ECO:0000256" key="6">
    <source>
        <dbReference type="ARBA" id="ARBA00022723"/>
    </source>
</evidence>
<evidence type="ECO:0000256" key="8">
    <source>
        <dbReference type="ARBA" id="ARBA00023121"/>
    </source>
</evidence>
<evidence type="ECO:0000256" key="10">
    <source>
        <dbReference type="ARBA" id="ARBA00023242"/>
    </source>
</evidence>
<reference evidence="14 15" key="1">
    <citation type="journal article" date="2023" name="Hortic Res">
        <title>Pangenome of water caltrop reveals structural variations and asymmetric subgenome divergence after allopolyploidization.</title>
        <authorList>
            <person name="Zhang X."/>
            <person name="Chen Y."/>
            <person name="Wang L."/>
            <person name="Yuan Y."/>
            <person name="Fang M."/>
            <person name="Shi L."/>
            <person name="Lu R."/>
            <person name="Comes H.P."/>
            <person name="Ma Y."/>
            <person name="Chen Y."/>
            <person name="Huang G."/>
            <person name="Zhou Y."/>
            <person name="Zheng Z."/>
            <person name="Qiu Y."/>
        </authorList>
    </citation>
    <scope>NUCLEOTIDE SEQUENCE [LARGE SCALE GENOMIC DNA]</scope>
    <source>
        <strain evidence="14">F231</strain>
    </source>
</reference>
<keyword evidence="7" id="KW-0106">Calcium</keyword>
<evidence type="ECO:0000256" key="7">
    <source>
        <dbReference type="ARBA" id="ARBA00022837"/>
    </source>
</evidence>
<dbReference type="GO" id="GO:0005886">
    <property type="term" value="C:plasma membrane"/>
    <property type="evidence" value="ECO:0007669"/>
    <property type="project" value="UniProtKB-SubCell"/>
</dbReference>
<dbReference type="InterPro" id="IPR000008">
    <property type="entry name" value="C2_dom"/>
</dbReference>
<dbReference type="SMART" id="SM00239">
    <property type="entry name" value="C2"/>
    <property type="match status" value="1"/>
</dbReference>
<gene>
    <name evidence="14" type="ORF">SAY86_022831</name>
</gene>
<keyword evidence="8" id="KW-0446">Lipid-binding</keyword>
<keyword evidence="5" id="KW-0938">Abscisic acid signaling pathway</keyword>
<keyword evidence="6" id="KW-0479">Metal-binding</keyword>
<evidence type="ECO:0000259" key="13">
    <source>
        <dbReference type="PROSITE" id="PS50004"/>
    </source>
</evidence>
<dbReference type="InterPro" id="IPR044562">
    <property type="entry name" value="CAR1-11"/>
</dbReference>
<evidence type="ECO:0000256" key="5">
    <source>
        <dbReference type="ARBA" id="ARBA00022682"/>
    </source>
</evidence>
<dbReference type="GO" id="GO:0005096">
    <property type="term" value="F:GTPase activator activity"/>
    <property type="evidence" value="ECO:0007669"/>
    <property type="project" value="UniProtKB-KW"/>
</dbReference>
<evidence type="ECO:0000256" key="2">
    <source>
        <dbReference type="ARBA" id="ARBA00004236"/>
    </source>
</evidence>
<feature type="region of interest" description="Disordered" evidence="12">
    <location>
        <begin position="18"/>
        <end position="41"/>
    </location>
</feature>
<proteinExistence type="inferred from homology"/>
<dbReference type="Pfam" id="PF00168">
    <property type="entry name" value="C2"/>
    <property type="match status" value="1"/>
</dbReference>
<dbReference type="Proteomes" id="UP001346149">
    <property type="component" value="Unassembled WGS sequence"/>
</dbReference>
<comment type="subcellular location">
    <subcellularLocation>
        <location evidence="2">Cell membrane</location>
    </subcellularLocation>
    <subcellularLocation>
        <location evidence="1">Nucleus</location>
    </subcellularLocation>
</comment>
<comment type="caution">
    <text evidence="14">The sequence shown here is derived from an EMBL/GenBank/DDBJ whole genome shotgun (WGS) entry which is preliminary data.</text>
</comment>
<dbReference type="CDD" id="cd04038">
    <property type="entry name" value="C2_ArfGAP"/>
    <property type="match status" value="1"/>
</dbReference>
<dbReference type="InterPro" id="IPR035892">
    <property type="entry name" value="C2_domain_sf"/>
</dbReference>
<dbReference type="SUPFAM" id="SSF49562">
    <property type="entry name" value="C2 domain (Calcium/lipid-binding domain, CaLB)"/>
    <property type="match status" value="1"/>
</dbReference>
<keyword evidence="10" id="KW-0539">Nucleus</keyword>
<comment type="similarity">
    <text evidence="11">Belongs to the plant CAR protein family.</text>
</comment>
<evidence type="ECO:0000313" key="15">
    <source>
        <dbReference type="Proteomes" id="UP001346149"/>
    </source>
</evidence>
<dbReference type="PANTHER" id="PTHR45933">
    <property type="entry name" value="PROTEIN C2-DOMAIN ABA-RELATED 4"/>
    <property type="match status" value="1"/>
</dbReference>
<evidence type="ECO:0000256" key="3">
    <source>
        <dbReference type="ARBA" id="ARBA00022468"/>
    </source>
</evidence>
<dbReference type="Gene3D" id="2.60.40.150">
    <property type="entry name" value="C2 domain"/>
    <property type="match status" value="1"/>
</dbReference>
<name>A0AAN7M9E3_TRANT</name>
<evidence type="ECO:0000313" key="14">
    <source>
        <dbReference type="EMBL" id="KAK4792396.1"/>
    </source>
</evidence>
<dbReference type="PANTHER" id="PTHR45933:SF5">
    <property type="entry name" value="PROTEIN C2-DOMAIN ABA-RELATED 4"/>
    <property type="match status" value="1"/>
</dbReference>
<evidence type="ECO:0000256" key="4">
    <source>
        <dbReference type="ARBA" id="ARBA00022475"/>
    </source>
</evidence>
<dbReference type="GO" id="GO:0005634">
    <property type="term" value="C:nucleus"/>
    <property type="evidence" value="ECO:0007669"/>
    <property type="project" value="UniProtKB-SubCell"/>
</dbReference>
<dbReference type="GO" id="GO:0008289">
    <property type="term" value="F:lipid binding"/>
    <property type="evidence" value="ECO:0007669"/>
    <property type="project" value="UniProtKB-KW"/>
</dbReference>
<dbReference type="GO" id="GO:0046872">
    <property type="term" value="F:metal ion binding"/>
    <property type="evidence" value="ECO:0007669"/>
    <property type="project" value="UniProtKB-KW"/>
</dbReference>
<evidence type="ECO:0000256" key="1">
    <source>
        <dbReference type="ARBA" id="ARBA00004123"/>
    </source>
</evidence>
<evidence type="ECO:0000256" key="9">
    <source>
        <dbReference type="ARBA" id="ARBA00023136"/>
    </source>
</evidence>
<feature type="compositionally biased region" description="Basic residues" evidence="12">
    <location>
        <begin position="27"/>
        <end position="40"/>
    </location>
</feature>
<sequence>MEADQNIDRFRRLQGSVQGREVEEKLRRRSSNTGRHHRRHGSMEHLLGLLKVNVQMGINLAVRDVRSSDPYVIVKMGSQKVKTRVVKKNTNPEWNEELTLTVDDPNLPIKVMVYDKDTFSFDDKMGDAEFCIGPFVEAQSQRTSLQEGSYPNGTVVRKVQPDRQNCYAEESCIVWKDGMIVQNMALRLRNVETGEVELQLRWVDIPGSGGLSSAS</sequence>
<dbReference type="AlphaFoldDB" id="A0AAN7M9E3"/>
<dbReference type="EMBL" id="JAXQNO010000008">
    <property type="protein sequence ID" value="KAK4792396.1"/>
    <property type="molecule type" value="Genomic_DNA"/>
</dbReference>
<dbReference type="PROSITE" id="PS50004">
    <property type="entry name" value="C2"/>
    <property type="match status" value="1"/>
</dbReference>
<keyword evidence="9" id="KW-0472">Membrane</keyword>
<evidence type="ECO:0000256" key="12">
    <source>
        <dbReference type="SAM" id="MobiDB-lite"/>
    </source>
</evidence>
<feature type="domain" description="C2" evidence="13">
    <location>
        <begin position="29"/>
        <end position="150"/>
    </location>
</feature>
<organism evidence="14 15">
    <name type="scientific">Trapa natans</name>
    <name type="common">Water chestnut</name>
    <dbReference type="NCBI Taxonomy" id="22666"/>
    <lineage>
        <taxon>Eukaryota</taxon>
        <taxon>Viridiplantae</taxon>
        <taxon>Streptophyta</taxon>
        <taxon>Embryophyta</taxon>
        <taxon>Tracheophyta</taxon>
        <taxon>Spermatophyta</taxon>
        <taxon>Magnoliopsida</taxon>
        <taxon>eudicotyledons</taxon>
        <taxon>Gunneridae</taxon>
        <taxon>Pentapetalae</taxon>
        <taxon>rosids</taxon>
        <taxon>malvids</taxon>
        <taxon>Myrtales</taxon>
        <taxon>Lythraceae</taxon>
        <taxon>Trapa</taxon>
    </lineage>
</organism>
<keyword evidence="3" id="KW-0343">GTPase activation</keyword>
<dbReference type="GO" id="GO:0009738">
    <property type="term" value="P:abscisic acid-activated signaling pathway"/>
    <property type="evidence" value="ECO:0007669"/>
    <property type="project" value="UniProtKB-KW"/>
</dbReference>